<proteinExistence type="predicted"/>
<dbReference type="EMBL" id="BPUB01000001">
    <property type="protein sequence ID" value="GJG57393.1"/>
    <property type="molecule type" value="Genomic_DNA"/>
</dbReference>
<dbReference type="InterPro" id="IPR021109">
    <property type="entry name" value="Peptidase_aspartic_dom_sf"/>
</dbReference>
<dbReference type="Gene3D" id="2.40.70.10">
    <property type="entry name" value="Acid Proteases"/>
    <property type="match status" value="2"/>
</dbReference>
<evidence type="ECO:0000313" key="2">
    <source>
        <dbReference type="Proteomes" id="UP000825483"/>
    </source>
</evidence>
<dbReference type="RefSeq" id="WP_223929600.1">
    <property type="nucleotide sequence ID" value="NZ_BPTU01000003.1"/>
</dbReference>
<evidence type="ECO:0008006" key="3">
    <source>
        <dbReference type="Google" id="ProtNLM"/>
    </source>
</evidence>
<dbReference type="AlphaFoldDB" id="A0A9R1CWT4"/>
<organism evidence="1 2">
    <name type="scientific">Prevotella lacticifex</name>
    <dbReference type="NCBI Taxonomy" id="2854755"/>
    <lineage>
        <taxon>Bacteria</taxon>
        <taxon>Pseudomonadati</taxon>
        <taxon>Bacteroidota</taxon>
        <taxon>Bacteroidia</taxon>
        <taxon>Bacteroidales</taxon>
        <taxon>Prevotellaceae</taxon>
        <taxon>Prevotella</taxon>
    </lineage>
</organism>
<name>A0A9R1CWT4_9BACT</name>
<sequence>MRAIKIIVSKDGYSLIKTSVLLNDQWHEGYFIIDTGSSRSMVSVDAGSISNGKEEIQGIDGKGSHGERSFTKLMICETCFPFPCLRIKRQQIPKVEYSAIGIIGTDFLLRNNLIIDYSKKSLYKGRKSFSISRQMDRYALCKMELGLKGYGIPVMASIIEGQCFFLIADTGSVVNVISKDIERSLKLSDSIPCALSIVEGIGGTMTIAETKTALQIILLHNGKAINYAMKGIYGIKQNAGKIIRKETANYEIDGIIGNKILIQGNWILDYCNRIMYSTSIQC</sequence>
<dbReference type="GeneID" id="72468301"/>
<reference evidence="1" key="1">
    <citation type="journal article" date="2022" name="Int. J. Syst. Evol. Microbiol.">
        <title>Prevotella lacticifex sp. nov., isolated from the rumen of cows.</title>
        <authorList>
            <person name="Shinkai T."/>
            <person name="Ikeyama N."/>
            <person name="Kumagai M."/>
            <person name="Ohmori H."/>
            <person name="Sakamoto M."/>
            <person name="Ohkuma M."/>
            <person name="Mitsumori M."/>
        </authorList>
    </citation>
    <scope>NUCLEOTIDE SEQUENCE</scope>
    <source>
        <strain evidence="1">R5076</strain>
    </source>
</reference>
<comment type="caution">
    <text evidence="1">The sequence shown here is derived from an EMBL/GenBank/DDBJ whole genome shotgun (WGS) entry which is preliminary data.</text>
</comment>
<gene>
    <name evidence="1" type="ORF">PRLR5076_02440</name>
</gene>
<protein>
    <recommendedName>
        <fullName evidence="3">Aspartyl protease</fullName>
    </recommendedName>
</protein>
<keyword evidence="2" id="KW-1185">Reference proteome</keyword>
<accession>A0A9R1CWT4</accession>
<evidence type="ECO:0000313" key="1">
    <source>
        <dbReference type="EMBL" id="GJG57393.1"/>
    </source>
</evidence>
<dbReference type="Proteomes" id="UP000825483">
    <property type="component" value="Unassembled WGS sequence"/>
</dbReference>